<evidence type="ECO:0000256" key="4">
    <source>
        <dbReference type="ARBA" id="ARBA00022692"/>
    </source>
</evidence>
<keyword evidence="3" id="KW-0808">Transferase</keyword>
<comment type="subcellular location">
    <subcellularLocation>
        <location evidence="1">Membrane</location>
        <topology evidence="1">Single-pass type I membrane protein</topology>
    </subcellularLocation>
</comment>
<dbReference type="InterPro" id="IPR001245">
    <property type="entry name" value="Ser-Thr/Tyr_kinase_cat_dom"/>
</dbReference>
<evidence type="ECO:0000313" key="16">
    <source>
        <dbReference type="Proteomes" id="UP000824120"/>
    </source>
</evidence>
<keyword evidence="6 12" id="KW-0547">Nucleotide-binding</keyword>
<dbReference type="GO" id="GO:0005524">
    <property type="term" value="F:ATP binding"/>
    <property type="evidence" value="ECO:0007669"/>
    <property type="project" value="UniProtKB-UniRule"/>
</dbReference>
<evidence type="ECO:0000256" key="10">
    <source>
        <dbReference type="ARBA" id="ARBA00023136"/>
    </source>
</evidence>
<feature type="binding site" evidence="12">
    <location>
        <position position="30"/>
    </location>
    <ligand>
        <name>ATP</name>
        <dbReference type="ChEBI" id="CHEBI:30616"/>
    </ligand>
</feature>
<evidence type="ECO:0000256" key="7">
    <source>
        <dbReference type="ARBA" id="ARBA00022777"/>
    </source>
</evidence>
<organism evidence="15 16">
    <name type="scientific">Solanum commersonii</name>
    <name type="common">Commerson's wild potato</name>
    <name type="synonym">Commerson's nightshade</name>
    <dbReference type="NCBI Taxonomy" id="4109"/>
    <lineage>
        <taxon>Eukaryota</taxon>
        <taxon>Viridiplantae</taxon>
        <taxon>Streptophyta</taxon>
        <taxon>Embryophyta</taxon>
        <taxon>Tracheophyta</taxon>
        <taxon>Spermatophyta</taxon>
        <taxon>Magnoliopsida</taxon>
        <taxon>eudicotyledons</taxon>
        <taxon>Gunneridae</taxon>
        <taxon>Pentapetalae</taxon>
        <taxon>asterids</taxon>
        <taxon>lamiids</taxon>
        <taxon>Solanales</taxon>
        <taxon>Solanaceae</taxon>
        <taxon>Solanoideae</taxon>
        <taxon>Solaneae</taxon>
        <taxon>Solanum</taxon>
    </lineage>
</organism>
<dbReference type="Gene3D" id="1.10.510.10">
    <property type="entry name" value="Transferase(Phosphotransferase) domain 1"/>
    <property type="match status" value="1"/>
</dbReference>
<dbReference type="GO" id="GO:0004674">
    <property type="term" value="F:protein serine/threonine kinase activity"/>
    <property type="evidence" value="ECO:0007669"/>
    <property type="project" value="UniProtKB-KW"/>
</dbReference>
<dbReference type="PANTHER" id="PTHR27009">
    <property type="entry name" value="RUST RESISTANCE KINASE LR10-RELATED"/>
    <property type="match status" value="1"/>
</dbReference>
<dbReference type="InterPro" id="IPR011009">
    <property type="entry name" value="Kinase-like_dom_sf"/>
</dbReference>
<dbReference type="Pfam" id="PF00069">
    <property type="entry name" value="Pkinase"/>
    <property type="match status" value="1"/>
</dbReference>
<evidence type="ECO:0000256" key="9">
    <source>
        <dbReference type="ARBA" id="ARBA00022989"/>
    </source>
</evidence>
<keyword evidence="9" id="KW-1133">Transmembrane helix</keyword>
<keyword evidence="2 13" id="KW-0723">Serine/threonine-protein kinase</keyword>
<keyword evidence="7" id="KW-0418">Kinase</keyword>
<keyword evidence="5" id="KW-0732">Signal</keyword>
<dbReference type="InterPro" id="IPR008271">
    <property type="entry name" value="Ser/Thr_kinase_AS"/>
</dbReference>
<comment type="similarity">
    <text evidence="13">Belongs to the protein kinase superfamily.</text>
</comment>
<evidence type="ECO:0000256" key="5">
    <source>
        <dbReference type="ARBA" id="ARBA00022729"/>
    </source>
</evidence>
<gene>
    <name evidence="15" type="ORF">H5410_062126</name>
</gene>
<keyword evidence="10" id="KW-0472">Membrane</keyword>
<evidence type="ECO:0000256" key="1">
    <source>
        <dbReference type="ARBA" id="ARBA00004479"/>
    </source>
</evidence>
<dbReference type="InterPro" id="IPR045874">
    <property type="entry name" value="LRK10/LRL21-25-like"/>
</dbReference>
<dbReference type="SUPFAM" id="SSF56112">
    <property type="entry name" value="Protein kinase-like (PK-like)"/>
    <property type="match status" value="1"/>
</dbReference>
<evidence type="ECO:0000256" key="8">
    <source>
        <dbReference type="ARBA" id="ARBA00022840"/>
    </source>
</evidence>
<keyword evidence="11" id="KW-0325">Glycoprotein</keyword>
<keyword evidence="16" id="KW-1185">Reference proteome</keyword>
<name>A0A9J5WBB7_SOLCO</name>
<dbReference type="Pfam" id="PF07714">
    <property type="entry name" value="PK_Tyr_Ser-Thr"/>
    <property type="match status" value="1"/>
</dbReference>
<dbReference type="GO" id="GO:0016020">
    <property type="term" value="C:membrane"/>
    <property type="evidence" value="ECO:0007669"/>
    <property type="project" value="UniProtKB-SubCell"/>
</dbReference>
<accession>A0A9J5WBB7</accession>
<dbReference type="PROSITE" id="PS00107">
    <property type="entry name" value="PROTEIN_KINASE_ATP"/>
    <property type="match status" value="1"/>
</dbReference>
<comment type="caution">
    <text evidence="15">The sequence shown here is derived from an EMBL/GenBank/DDBJ whole genome shotgun (WGS) entry which is preliminary data.</text>
</comment>
<dbReference type="InterPro" id="IPR017441">
    <property type="entry name" value="Protein_kinase_ATP_BS"/>
</dbReference>
<evidence type="ECO:0000256" key="13">
    <source>
        <dbReference type="RuleBase" id="RU000304"/>
    </source>
</evidence>
<protein>
    <recommendedName>
        <fullName evidence="14">Protein kinase domain-containing protein</fullName>
    </recommendedName>
</protein>
<keyword evidence="8 12" id="KW-0067">ATP-binding</keyword>
<dbReference type="PROSITE" id="PS00108">
    <property type="entry name" value="PROTEIN_KINASE_ST"/>
    <property type="match status" value="1"/>
</dbReference>
<keyword evidence="4" id="KW-0812">Transmembrane</keyword>
<dbReference type="SMART" id="SM00220">
    <property type="entry name" value="S_TKc"/>
    <property type="match status" value="1"/>
</dbReference>
<sequence length="275" mass="31158">MTNSFKEKLGEGGYGGVYKGNLNDHPVAVKILKETKGNGEEFINEVASISRTSHVNILTLLGSRVQLPRILHFDIKPHNILLDEDFCPKIYDFGLAKLSTQNESIMSTLEARGTIGYIAPEVFCRNFGGVSHKYYVYSYGMMVLEMVGGRKNYSAERSHNSEIYFPRWAYQRILLDEELNIRDMMTNEKEEIAKTMILVDLWCIQTDPLQRPAIGKVIEMLEGSLEVMQMPPKPFICSPSRLEGSTSERPTKPLLFSTLSLTLESTDSTIVQFEE</sequence>
<dbReference type="Gene3D" id="3.30.200.20">
    <property type="entry name" value="Phosphorylase Kinase, domain 1"/>
    <property type="match status" value="1"/>
</dbReference>
<dbReference type="EMBL" id="JACXVP010000012">
    <property type="protein sequence ID" value="KAG5572360.1"/>
    <property type="molecule type" value="Genomic_DNA"/>
</dbReference>
<evidence type="ECO:0000256" key="2">
    <source>
        <dbReference type="ARBA" id="ARBA00022527"/>
    </source>
</evidence>
<evidence type="ECO:0000256" key="12">
    <source>
        <dbReference type="PROSITE-ProRule" id="PRU10141"/>
    </source>
</evidence>
<dbReference type="PROSITE" id="PS50011">
    <property type="entry name" value="PROTEIN_KINASE_DOM"/>
    <property type="match status" value="1"/>
</dbReference>
<evidence type="ECO:0000313" key="15">
    <source>
        <dbReference type="EMBL" id="KAG5572360.1"/>
    </source>
</evidence>
<dbReference type="Proteomes" id="UP000824120">
    <property type="component" value="Chromosome 12"/>
</dbReference>
<dbReference type="OrthoDB" id="4062651at2759"/>
<evidence type="ECO:0000259" key="14">
    <source>
        <dbReference type="PROSITE" id="PS50011"/>
    </source>
</evidence>
<reference evidence="15 16" key="1">
    <citation type="submission" date="2020-09" db="EMBL/GenBank/DDBJ databases">
        <title>De no assembly of potato wild relative species, Solanum commersonii.</title>
        <authorList>
            <person name="Cho K."/>
        </authorList>
    </citation>
    <scope>NUCLEOTIDE SEQUENCE [LARGE SCALE GENOMIC DNA]</scope>
    <source>
        <strain evidence="15">LZ3.2</strain>
        <tissue evidence="15">Leaf</tissue>
    </source>
</reference>
<proteinExistence type="inferred from homology"/>
<evidence type="ECO:0000256" key="3">
    <source>
        <dbReference type="ARBA" id="ARBA00022679"/>
    </source>
</evidence>
<dbReference type="InterPro" id="IPR000719">
    <property type="entry name" value="Prot_kinase_dom"/>
</dbReference>
<evidence type="ECO:0000256" key="6">
    <source>
        <dbReference type="ARBA" id="ARBA00022741"/>
    </source>
</evidence>
<feature type="domain" description="Protein kinase" evidence="14">
    <location>
        <begin position="1"/>
        <end position="236"/>
    </location>
</feature>
<evidence type="ECO:0000256" key="11">
    <source>
        <dbReference type="ARBA" id="ARBA00023180"/>
    </source>
</evidence>
<dbReference type="AlphaFoldDB" id="A0A9J5WBB7"/>